<feature type="region of interest" description="Disordered" evidence="1">
    <location>
        <begin position="1"/>
        <end position="58"/>
    </location>
</feature>
<comment type="caution">
    <text evidence="3">The sequence shown here is derived from an EMBL/GenBank/DDBJ whole genome shotgun (WGS) entry which is preliminary data.</text>
</comment>
<evidence type="ECO:0000256" key="2">
    <source>
        <dbReference type="SAM" id="Phobius"/>
    </source>
</evidence>
<evidence type="ECO:0000256" key="1">
    <source>
        <dbReference type="SAM" id="MobiDB-lite"/>
    </source>
</evidence>
<feature type="transmembrane region" description="Helical" evidence="2">
    <location>
        <begin position="102"/>
        <end position="122"/>
    </location>
</feature>
<sequence length="173" mass="19382">MVRPRERKESRKQEGDPPSGVPLLPRTASLTVNYGNELRREKGSRSQQGEQESCEQHEEAGALYLKGGGVGREVHVPPPNDDHVPVLGVFTHLRYRRHHKGGIVIVVFQALPSCSIFIVYHYSQHLHLPVAGSQTALCKGRRKDRFVTSGGLKCTNFCPSAVWLFDMLKLKCK</sequence>
<evidence type="ECO:0000313" key="4">
    <source>
        <dbReference type="Proteomes" id="UP000314294"/>
    </source>
</evidence>
<accession>A0A4Z2J6B2</accession>
<keyword evidence="2" id="KW-0812">Transmembrane</keyword>
<dbReference type="AlphaFoldDB" id="A0A4Z2J6B2"/>
<protein>
    <submittedName>
        <fullName evidence="3">Uncharacterized protein</fullName>
    </submittedName>
</protein>
<reference evidence="3 4" key="1">
    <citation type="submission" date="2019-03" db="EMBL/GenBank/DDBJ databases">
        <title>First draft genome of Liparis tanakae, snailfish: a comprehensive survey of snailfish specific genes.</title>
        <authorList>
            <person name="Kim W."/>
            <person name="Song I."/>
            <person name="Jeong J.-H."/>
            <person name="Kim D."/>
            <person name="Kim S."/>
            <person name="Ryu S."/>
            <person name="Song J.Y."/>
            <person name="Lee S.K."/>
        </authorList>
    </citation>
    <scope>NUCLEOTIDE SEQUENCE [LARGE SCALE GENOMIC DNA]</scope>
    <source>
        <tissue evidence="3">Muscle</tissue>
    </source>
</reference>
<organism evidence="3 4">
    <name type="scientific">Liparis tanakae</name>
    <name type="common">Tanaka's snailfish</name>
    <dbReference type="NCBI Taxonomy" id="230148"/>
    <lineage>
        <taxon>Eukaryota</taxon>
        <taxon>Metazoa</taxon>
        <taxon>Chordata</taxon>
        <taxon>Craniata</taxon>
        <taxon>Vertebrata</taxon>
        <taxon>Euteleostomi</taxon>
        <taxon>Actinopterygii</taxon>
        <taxon>Neopterygii</taxon>
        <taxon>Teleostei</taxon>
        <taxon>Neoteleostei</taxon>
        <taxon>Acanthomorphata</taxon>
        <taxon>Eupercaria</taxon>
        <taxon>Perciformes</taxon>
        <taxon>Cottioidei</taxon>
        <taxon>Cottales</taxon>
        <taxon>Liparidae</taxon>
        <taxon>Liparis</taxon>
    </lineage>
</organism>
<dbReference type="EMBL" id="SRLO01000023">
    <property type="protein sequence ID" value="TNN85032.1"/>
    <property type="molecule type" value="Genomic_DNA"/>
</dbReference>
<keyword evidence="4" id="KW-1185">Reference proteome</keyword>
<gene>
    <name evidence="3" type="ORF">EYF80_004686</name>
</gene>
<dbReference type="Proteomes" id="UP000314294">
    <property type="component" value="Unassembled WGS sequence"/>
</dbReference>
<keyword evidence="2" id="KW-1133">Transmembrane helix</keyword>
<keyword evidence="2" id="KW-0472">Membrane</keyword>
<feature type="compositionally biased region" description="Basic and acidic residues" evidence="1">
    <location>
        <begin position="1"/>
        <end position="15"/>
    </location>
</feature>
<name>A0A4Z2J6B2_9TELE</name>
<proteinExistence type="predicted"/>
<evidence type="ECO:0000313" key="3">
    <source>
        <dbReference type="EMBL" id="TNN85032.1"/>
    </source>
</evidence>